<accession>A0AAN5D501</accession>
<dbReference type="AlphaFoldDB" id="A0AAN5D501"/>
<dbReference type="Proteomes" id="UP001328107">
    <property type="component" value="Unassembled WGS sequence"/>
</dbReference>
<sequence length="123" mass="14431">MLSLFLSSLFVFAQADITAIYEKPITLKVKQGEDLTINIPVPTSKWYRTFQDGRERQNVEACDSYIKFCEKLRSGELDKDLHLRMVSIYENGTLYMPKVSSTDSAQYFTFYRLKGIYQYSYFD</sequence>
<reference evidence="3" key="1">
    <citation type="submission" date="2022-10" db="EMBL/GenBank/DDBJ databases">
        <title>Genome assembly of Pristionchus species.</title>
        <authorList>
            <person name="Yoshida K."/>
            <person name="Sommer R.J."/>
        </authorList>
    </citation>
    <scope>NUCLEOTIDE SEQUENCE [LARGE SCALE GENOMIC DNA]</scope>
    <source>
        <strain evidence="3">RS5460</strain>
    </source>
</reference>
<dbReference type="EMBL" id="BTRK01000005">
    <property type="protein sequence ID" value="GMR55822.1"/>
    <property type="molecule type" value="Genomic_DNA"/>
</dbReference>
<comment type="caution">
    <text evidence="2">The sequence shown here is derived from an EMBL/GenBank/DDBJ whole genome shotgun (WGS) entry which is preliminary data.</text>
</comment>
<feature type="chain" id="PRO_5043053936" evidence="1">
    <location>
        <begin position="16"/>
        <end position="123"/>
    </location>
</feature>
<keyword evidence="3" id="KW-1185">Reference proteome</keyword>
<feature type="non-terminal residue" evidence="2">
    <location>
        <position position="123"/>
    </location>
</feature>
<organism evidence="2 3">
    <name type="scientific">Pristionchus mayeri</name>
    <dbReference type="NCBI Taxonomy" id="1317129"/>
    <lineage>
        <taxon>Eukaryota</taxon>
        <taxon>Metazoa</taxon>
        <taxon>Ecdysozoa</taxon>
        <taxon>Nematoda</taxon>
        <taxon>Chromadorea</taxon>
        <taxon>Rhabditida</taxon>
        <taxon>Rhabditina</taxon>
        <taxon>Diplogasteromorpha</taxon>
        <taxon>Diplogasteroidea</taxon>
        <taxon>Neodiplogasteridae</taxon>
        <taxon>Pristionchus</taxon>
    </lineage>
</organism>
<gene>
    <name evidence="2" type="ORF">PMAYCL1PPCAC_26017</name>
</gene>
<evidence type="ECO:0000256" key="1">
    <source>
        <dbReference type="SAM" id="SignalP"/>
    </source>
</evidence>
<feature type="signal peptide" evidence="1">
    <location>
        <begin position="1"/>
        <end position="15"/>
    </location>
</feature>
<evidence type="ECO:0000313" key="3">
    <source>
        <dbReference type="Proteomes" id="UP001328107"/>
    </source>
</evidence>
<keyword evidence="1" id="KW-0732">Signal</keyword>
<protein>
    <submittedName>
        <fullName evidence="2">Uncharacterized protein</fullName>
    </submittedName>
</protein>
<evidence type="ECO:0000313" key="2">
    <source>
        <dbReference type="EMBL" id="GMR55822.1"/>
    </source>
</evidence>
<name>A0AAN5D501_9BILA</name>
<proteinExistence type="predicted"/>